<proteinExistence type="predicted"/>
<dbReference type="HOGENOM" id="CLU_112329_1_0_6"/>
<dbReference type="EMBL" id="AFOY02000015">
    <property type="protein sequence ID" value="EXF93515.1"/>
    <property type="molecule type" value="Genomic_DNA"/>
</dbReference>
<accession>A0A010SKI1</accession>
<dbReference type="RefSeq" id="WP_019690222.1">
    <property type="nucleotide sequence ID" value="NZ_AFOY02000015.1"/>
</dbReference>
<name>A0A010SKI1_PSEFL</name>
<organism evidence="2 3">
    <name type="scientific">Pseudomonas fluorescens HK44</name>
    <dbReference type="NCBI Taxonomy" id="1042209"/>
    <lineage>
        <taxon>Bacteria</taxon>
        <taxon>Pseudomonadati</taxon>
        <taxon>Pseudomonadota</taxon>
        <taxon>Gammaproteobacteria</taxon>
        <taxon>Pseudomonadales</taxon>
        <taxon>Pseudomonadaceae</taxon>
        <taxon>Pseudomonas</taxon>
    </lineage>
</organism>
<evidence type="ECO:0000259" key="1">
    <source>
        <dbReference type="PROSITE" id="PS51186"/>
    </source>
</evidence>
<dbReference type="Gene3D" id="3.40.630.30">
    <property type="match status" value="1"/>
</dbReference>
<dbReference type="GO" id="GO:0016747">
    <property type="term" value="F:acyltransferase activity, transferring groups other than amino-acyl groups"/>
    <property type="evidence" value="ECO:0007669"/>
    <property type="project" value="InterPro"/>
</dbReference>
<evidence type="ECO:0000313" key="2">
    <source>
        <dbReference type="EMBL" id="EXF93515.1"/>
    </source>
</evidence>
<keyword evidence="2" id="KW-0808">Transferase</keyword>
<dbReference type="eggNOG" id="COG5628">
    <property type="taxonomic scope" value="Bacteria"/>
</dbReference>
<dbReference type="Pfam" id="PF00583">
    <property type="entry name" value="Acetyltransf_1"/>
    <property type="match status" value="1"/>
</dbReference>
<comment type="caution">
    <text evidence="2">The sequence shown here is derived from an EMBL/GenBank/DDBJ whole genome shotgun (WGS) entry which is preliminary data.</text>
</comment>
<gene>
    <name evidence="2" type="ORF">HK44_007505</name>
</gene>
<evidence type="ECO:0000313" key="3">
    <source>
        <dbReference type="Proteomes" id="UP000022611"/>
    </source>
</evidence>
<dbReference type="InterPro" id="IPR016181">
    <property type="entry name" value="Acyl_CoA_acyltransferase"/>
</dbReference>
<reference evidence="2 3" key="1">
    <citation type="journal article" date="2011" name="J. Bacteriol.">
        <title>Draft genome sequence of the polycyclic aromatic hydrocarbon-degrading, genetically engineered bioluminescent bioreporter Pseudomonas fluorescens HK44.</title>
        <authorList>
            <person name="Chauhan A."/>
            <person name="Layton A.C."/>
            <person name="Williams D.E."/>
            <person name="Smartt A.E."/>
            <person name="Ripp S."/>
            <person name="Karpinets T.V."/>
            <person name="Brown S.D."/>
            <person name="Sayler G.S."/>
        </authorList>
    </citation>
    <scope>NUCLEOTIDE SEQUENCE [LARGE SCALE GENOMIC DNA]</scope>
    <source>
        <strain evidence="2 3">HK44</strain>
    </source>
</reference>
<dbReference type="SUPFAM" id="SSF55729">
    <property type="entry name" value="Acyl-CoA N-acyltransferases (Nat)"/>
    <property type="match status" value="1"/>
</dbReference>
<dbReference type="CDD" id="cd04301">
    <property type="entry name" value="NAT_SF"/>
    <property type="match status" value="1"/>
</dbReference>
<sequence>MAAIELHRAQRDELDCIENLMQFYLYDFSEWLPLKIGAHGFFPLQPMLDYWRKPATQPFLITVDGEIAGFVTVDDAVRFDDVQYNIGYLFVSRRYRGRGVGKFVVSALLQQLAGQWQIFHIDANQPAQAFWSKIVPELTLGQFTRHQLSIDGYPCTLFKFRFTEA</sequence>
<dbReference type="PROSITE" id="PS51186">
    <property type="entry name" value="GNAT"/>
    <property type="match status" value="1"/>
</dbReference>
<dbReference type="InterPro" id="IPR000182">
    <property type="entry name" value="GNAT_dom"/>
</dbReference>
<dbReference type="PATRIC" id="fig|1042209.11.peg.3882"/>
<feature type="domain" description="N-acetyltransferase" evidence="1">
    <location>
        <begin position="18"/>
        <end position="164"/>
    </location>
</feature>
<protein>
    <submittedName>
        <fullName evidence="2">GCN5 family acetyltransferase</fullName>
    </submittedName>
</protein>
<dbReference type="AlphaFoldDB" id="A0A010SKI1"/>
<dbReference type="Proteomes" id="UP000022611">
    <property type="component" value="Unassembled WGS sequence"/>
</dbReference>
<dbReference type="OrthoDB" id="8479334at2"/>